<name>A0A1Y3TYG7_9ACTN</name>
<organism evidence="1 2">
    <name type="scientific">Enorma massiliensis</name>
    <dbReference type="NCBI Taxonomy" id="1472761"/>
    <lineage>
        <taxon>Bacteria</taxon>
        <taxon>Bacillati</taxon>
        <taxon>Actinomycetota</taxon>
        <taxon>Coriobacteriia</taxon>
        <taxon>Coriobacteriales</taxon>
        <taxon>Coriobacteriaceae</taxon>
        <taxon>Enorma</taxon>
    </lineage>
</organism>
<reference evidence="2" key="1">
    <citation type="submission" date="2017-04" db="EMBL/GenBank/DDBJ databases">
        <title>Function of individual gut microbiota members based on whole genome sequencing of pure cultures obtained from chicken caecum.</title>
        <authorList>
            <person name="Medvecky M."/>
            <person name="Cejkova D."/>
            <person name="Polansky O."/>
            <person name="Karasova D."/>
            <person name="Kubasova T."/>
            <person name="Cizek A."/>
            <person name="Rychlik I."/>
        </authorList>
    </citation>
    <scope>NUCLEOTIDE SEQUENCE [LARGE SCALE GENOMIC DNA]</scope>
    <source>
        <strain evidence="2">An70</strain>
    </source>
</reference>
<evidence type="ECO:0000313" key="1">
    <source>
        <dbReference type="EMBL" id="OUN41634.1"/>
    </source>
</evidence>
<dbReference type="InterPro" id="IPR007553">
    <property type="entry name" value="2-thiour_desulf"/>
</dbReference>
<gene>
    <name evidence="1" type="ORF">B5G21_09345</name>
</gene>
<comment type="caution">
    <text evidence="1">The sequence shown here is derived from an EMBL/GenBank/DDBJ whole genome shotgun (WGS) entry which is preliminary data.</text>
</comment>
<dbReference type="Proteomes" id="UP000196560">
    <property type="component" value="Unassembled WGS sequence"/>
</dbReference>
<evidence type="ECO:0000313" key="2">
    <source>
        <dbReference type="Proteomes" id="UP000196560"/>
    </source>
</evidence>
<dbReference type="PANTHER" id="PTHR30087">
    <property type="entry name" value="INNER MEMBRANE PROTEIN"/>
    <property type="match status" value="1"/>
</dbReference>
<accession>A0A1Y3TYG7</accession>
<sequence>MRIAVSACLLGENCKYSGGNNLCPKLVDALSGHEVIPVCPEVLGGLPTPRPPAEIVHGEVRTQAGASVDAAFRLGAKRALDHIEAAGGCDLAVLQPRSPSCGASEVYDGTFSGRLVPGGGVFVRLLRQHGLRVMQPDEFLTEFAGLG</sequence>
<protein>
    <submittedName>
        <fullName evidence="1">Uncharacterized protein</fullName>
    </submittedName>
</protein>
<proteinExistence type="predicted"/>
<dbReference type="RefSeq" id="WP_087186956.1">
    <property type="nucleotide sequence ID" value="NZ_NFHO01000012.1"/>
</dbReference>
<dbReference type="AlphaFoldDB" id="A0A1Y3TYG7"/>
<dbReference type="PANTHER" id="PTHR30087:SF1">
    <property type="entry name" value="HYPOTHETICAL CYTOSOLIC PROTEIN"/>
    <property type="match status" value="1"/>
</dbReference>
<dbReference type="Pfam" id="PF04463">
    <property type="entry name" value="2-thiour_desulf"/>
    <property type="match status" value="1"/>
</dbReference>
<dbReference type="STRING" id="1118060.GCA_000311845_01120"/>
<keyword evidence="2" id="KW-1185">Reference proteome</keyword>
<dbReference type="EMBL" id="NFHO01000012">
    <property type="protein sequence ID" value="OUN41634.1"/>
    <property type="molecule type" value="Genomic_DNA"/>
</dbReference>